<dbReference type="InterPro" id="IPR005068">
    <property type="entry name" value="Phage_lambda_Stf-r2"/>
</dbReference>
<dbReference type="Gene3D" id="2.60.40.3940">
    <property type="match status" value="1"/>
</dbReference>
<organism evidence="2 3">
    <name type="scientific">Xenorhabdus poinarii G6</name>
    <dbReference type="NCBI Taxonomy" id="1354304"/>
    <lineage>
        <taxon>Bacteria</taxon>
        <taxon>Pseudomonadati</taxon>
        <taxon>Pseudomonadota</taxon>
        <taxon>Gammaproteobacteria</taxon>
        <taxon>Enterobacterales</taxon>
        <taxon>Morganellaceae</taxon>
        <taxon>Xenorhabdus</taxon>
    </lineage>
</organism>
<dbReference type="Proteomes" id="UP000032735">
    <property type="component" value="Chromosome"/>
</dbReference>
<dbReference type="InterPro" id="IPR054075">
    <property type="entry name" value="Gp53-like_C"/>
</dbReference>
<dbReference type="Pfam" id="PF21882">
    <property type="entry name" value="Gp53-like_C"/>
    <property type="match status" value="1"/>
</dbReference>
<accession>A0A068R1E0</accession>
<dbReference type="GO" id="GO:0046718">
    <property type="term" value="P:symbiont entry into host cell"/>
    <property type="evidence" value="ECO:0007669"/>
    <property type="project" value="InterPro"/>
</dbReference>
<proteinExistence type="predicted"/>
<protein>
    <submittedName>
        <fullName evidence="2">Putative tail fiber protein</fullName>
    </submittedName>
</protein>
<dbReference type="HOGENOM" id="CLU_061395_0_0_6"/>
<dbReference type="GO" id="GO:0019062">
    <property type="term" value="P:virion attachment to host cell"/>
    <property type="evidence" value="ECO:0007669"/>
    <property type="project" value="InterPro"/>
</dbReference>
<keyword evidence="3" id="KW-1185">Reference proteome</keyword>
<dbReference type="RefSeq" id="WP_052708250.1">
    <property type="nucleotide sequence ID" value="NZ_FO704551.1"/>
</dbReference>
<reference evidence="2 3" key="1">
    <citation type="submission" date="2013-07" db="EMBL/GenBank/DDBJ databases">
        <authorList>
            <person name="Genoscope - CEA"/>
        </authorList>
    </citation>
    <scope>NUCLEOTIDE SEQUENCE [LARGE SCALE GENOMIC DNA]</scope>
    <source>
        <strain evidence="2 3">G6</strain>
    </source>
</reference>
<gene>
    <name evidence="2" type="ORF">XPG1_1051</name>
</gene>
<evidence type="ECO:0000259" key="1">
    <source>
        <dbReference type="Pfam" id="PF21882"/>
    </source>
</evidence>
<dbReference type="AlphaFoldDB" id="A0A068R1E0"/>
<evidence type="ECO:0000313" key="3">
    <source>
        <dbReference type="Proteomes" id="UP000032735"/>
    </source>
</evidence>
<dbReference type="STRING" id="1354304.XPG1_1051"/>
<dbReference type="KEGG" id="xpo:XPG1_1051"/>
<name>A0A068R1E0_9GAMM</name>
<dbReference type="Pfam" id="PF03406">
    <property type="entry name" value="Phage_fiber_2"/>
    <property type="match status" value="1"/>
</dbReference>
<dbReference type="EMBL" id="FO704551">
    <property type="protein sequence ID" value="CDG20706.1"/>
    <property type="molecule type" value="Genomic_DNA"/>
</dbReference>
<sequence>MAKNEFLPFGIADGANVLTNEEYGKLAARTNGFSSGVAKSQELNKVWRQASVIASVVAQFISETNDQDVLDDGNTTALRNGLLSALRATARTSLPNASTTTPGIVKLSSGINSDSELTAATSLAVKIAHEAGYWANKNADNRLEKRRNGGDIPNKSEFVKNLGLTDTVYRTVGNGRNQIPDMSFFESQLTESGYQKLPSGVIIQWGRAYGTTSVSGASYGDWYQTQTMFEFPVHFPNKCVSLTNSVLSGGTSERWIVIASTIIVDRKLAELLIQSLYKPSKPPVVTYIAIGY</sequence>
<evidence type="ECO:0000313" key="2">
    <source>
        <dbReference type="EMBL" id="CDG20706.1"/>
    </source>
</evidence>
<feature type="domain" description="Putative tail fiber protein gp53-like C-terminal" evidence="1">
    <location>
        <begin position="196"/>
        <end position="292"/>
    </location>
</feature>